<dbReference type="PANTHER" id="PTHR31650">
    <property type="entry name" value="O-ACYLTRANSFERASE (WSD1-LIKE) FAMILY PROTEIN"/>
    <property type="match status" value="1"/>
</dbReference>
<dbReference type="OMA" id="CKGLYFM"/>
<evidence type="ECO:0000256" key="1">
    <source>
        <dbReference type="ARBA" id="ARBA00004162"/>
    </source>
</evidence>
<comment type="pathway">
    <text evidence="3">Glycerolipid metabolism; triacylglycerol biosynthesis.</text>
</comment>
<accession>A0A1U8AW79</accession>
<reference evidence="12" key="1">
    <citation type="submission" date="2025-08" db="UniProtKB">
        <authorList>
            <consortium name="RefSeq"/>
        </authorList>
    </citation>
    <scope>IDENTIFICATION</scope>
</reference>
<organism evidence="11 12">
    <name type="scientific">Nelumbo nucifera</name>
    <name type="common">Sacred lotus</name>
    <dbReference type="NCBI Taxonomy" id="4432"/>
    <lineage>
        <taxon>Eukaryota</taxon>
        <taxon>Viridiplantae</taxon>
        <taxon>Streptophyta</taxon>
        <taxon>Embryophyta</taxon>
        <taxon>Tracheophyta</taxon>
        <taxon>Spermatophyta</taxon>
        <taxon>Magnoliopsida</taxon>
        <taxon>Proteales</taxon>
        <taxon>Nelumbonaceae</taxon>
        <taxon>Nelumbo</taxon>
    </lineage>
</organism>
<comment type="subcellular location">
    <subcellularLocation>
        <location evidence="1">Cell membrane</location>
        <topology evidence="1">Single-pass membrane protein</topology>
    </subcellularLocation>
    <subcellularLocation>
        <location evidence="2">Endoplasmic reticulum membrane</location>
    </subcellularLocation>
</comment>
<dbReference type="GO" id="GO:0005886">
    <property type="term" value="C:plasma membrane"/>
    <property type="evidence" value="ECO:0000318"/>
    <property type="project" value="GO_Central"/>
</dbReference>
<evidence type="ECO:0000256" key="8">
    <source>
        <dbReference type="ARBA" id="ARBA00024360"/>
    </source>
</evidence>
<dbReference type="Pfam" id="PF06974">
    <property type="entry name" value="WS_DGAT_C"/>
    <property type="match status" value="1"/>
</dbReference>
<comment type="similarity">
    <text evidence="8">In the N-terminal section; belongs to the long-chain O-acyltransferase family.</text>
</comment>
<gene>
    <name evidence="12" type="primary">LOC104608206</name>
</gene>
<name>A0A1U8AW79_NELNU</name>
<dbReference type="Pfam" id="PF03007">
    <property type="entry name" value="WS_DGAT_cat"/>
    <property type="match status" value="1"/>
</dbReference>
<evidence type="ECO:0000256" key="10">
    <source>
        <dbReference type="ARBA" id="ARBA00048109"/>
    </source>
</evidence>
<evidence type="ECO:0000256" key="6">
    <source>
        <dbReference type="ARBA" id="ARBA00022824"/>
    </source>
</evidence>
<dbReference type="PANTHER" id="PTHR31650:SF34">
    <property type="entry name" value="O-ACYLTRANSFERASE WSD1-LIKE ISOFORM X1"/>
    <property type="match status" value="1"/>
</dbReference>
<sequence length="468" mass="52162">MELKQISVEGVSEEYEPVTPTGQFFNSSVLSVCILAALEIEIPIDDSPTITLIKDMFLPINPRFSSIMVRDDNGVKQWKRVEVKPEDHVRIPAFPDGLSPETYDGYLQDYLEKIAMERLPQTRPLWEIHLIKYPTRNAAGTLVFKLHHALGDGFSLMGALFSCLKRADDPSLPLTFPSSRFKKGSHSILKKVPRLFSIFFNTISDFSWSLLKSSLVEDDRTTIRSGEIGVEFRPVTISTVTLSLDRISQIKANIGGTINDVISGIVFYGTRLYMHASSPGSSKLQSTALVLLNTRIINNYQSIQEMTKPGAKSPWGNQFGFLHVSVPESIDADTANPLDFVFKAKKTIKRKRSSLAVYLTGKLLEMMRKFRGPEITARYIYSTLKNSSMTVSNLIGPTEKMALADHPSCGIYFMVVGVPQSLTITVMSYMGKLRVAVGVEKGFIDSQKFNLCIENAFERIYKAAGCGP</sequence>
<dbReference type="OrthoDB" id="619536at2759"/>
<keyword evidence="6" id="KW-0256">Endoplasmic reticulum</keyword>
<dbReference type="GO" id="GO:0004144">
    <property type="term" value="F:diacylglycerol O-acyltransferase activity"/>
    <property type="evidence" value="ECO:0007669"/>
    <property type="project" value="UniProtKB-EC"/>
</dbReference>
<evidence type="ECO:0000256" key="2">
    <source>
        <dbReference type="ARBA" id="ARBA00004586"/>
    </source>
</evidence>
<dbReference type="Proteomes" id="UP000189703">
    <property type="component" value="Unplaced"/>
</dbReference>
<keyword evidence="11" id="KW-1185">Reference proteome</keyword>
<dbReference type="InterPro" id="IPR009721">
    <property type="entry name" value="O-acyltransferase_WSD1_C"/>
</dbReference>
<dbReference type="eggNOG" id="ENOG502QSH5">
    <property type="taxonomic scope" value="Eukaryota"/>
</dbReference>
<keyword evidence="5" id="KW-0808">Transferase</keyword>
<protein>
    <submittedName>
        <fullName evidence="12">O-acyltransferase WSD1-like</fullName>
    </submittedName>
</protein>
<dbReference type="RefSeq" id="XP_010272425.1">
    <property type="nucleotide sequence ID" value="XM_010274123.1"/>
</dbReference>
<dbReference type="GO" id="GO:0008374">
    <property type="term" value="F:O-acyltransferase activity"/>
    <property type="evidence" value="ECO:0000318"/>
    <property type="project" value="GO_Central"/>
</dbReference>
<dbReference type="AlphaFoldDB" id="A0A1U8AW79"/>
<evidence type="ECO:0000256" key="3">
    <source>
        <dbReference type="ARBA" id="ARBA00004771"/>
    </source>
</evidence>
<evidence type="ECO:0000256" key="5">
    <source>
        <dbReference type="ARBA" id="ARBA00022679"/>
    </source>
</evidence>
<dbReference type="UniPathway" id="UPA00282"/>
<dbReference type="GO" id="GO:0047196">
    <property type="term" value="F:long-chain-alcohol O-fatty-acyltransferase activity"/>
    <property type="evidence" value="ECO:0007669"/>
    <property type="project" value="UniProtKB-EC"/>
</dbReference>
<evidence type="ECO:0000313" key="11">
    <source>
        <dbReference type="Proteomes" id="UP000189703"/>
    </source>
</evidence>
<dbReference type="GO" id="GO:0019432">
    <property type="term" value="P:triglyceride biosynthetic process"/>
    <property type="evidence" value="ECO:0000318"/>
    <property type="project" value="GO_Central"/>
</dbReference>
<evidence type="ECO:0000313" key="12">
    <source>
        <dbReference type="RefSeq" id="XP_010272425.1"/>
    </source>
</evidence>
<proteinExistence type="inferred from homology"/>
<comment type="catalytic activity">
    <reaction evidence="9">
        <text>a long chain fatty alcohol + a fatty acyl-CoA = a long-chain alcohol wax ester + CoA</text>
        <dbReference type="Rhea" id="RHEA:38443"/>
        <dbReference type="ChEBI" id="CHEBI:17135"/>
        <dbReference type="ChEBI" id="CHEBI:57287"/>
        <dbReference type="ChEBI" id="CHEBI:77636"/>
        <dbReference type="ChEBI" id="CHEBI:235323"/>
        <dbReference type="EC" id="2.3.1.75"/>
    </reaction>
</comment>
<comment type="catalytic activity">
    <reaction evidence="10">
        <text>an acyl-CoA + a 1,2-diacyl-sn-glycerol = a triacyl-sn-glycerol + CoA</text>
        <dbReference type="Rhea" id="RHEA:10868"/>
        <dbReference type="ChEBI" id="CHEBI:17815"/>
        <dbReference type="ChEBI" id="CHEBI:57287"/>
        <dbReference type="ChEBI" id="CHEBI:58342"/>
        <dbReference type="ChEBI" id="CHEBI:64615"/>
        <dbReference type="EC" id="2.3.1.20"/>
    </reaction>
</comment>
<evidence type="ECO:0000256" key="7">
    <source>
        <dbReference type="ARBA" id="ARBA00023315"/>
    </source>
</evidence>
<dbReference type="GeneID" id="104608206"/>
<evidence type="ECO:0000256" key="4">
    <source>
        <dbReference type="ARBA" id="ARBA00005189"/>
    </source>
</evidence>
<evidence type="ECO:0000256" key="9">
    <source>
        <dbReference type="ARBA" id="ARBA00047604"/>
    </source>
</evidence>
<keyword evidence="7" id="KW-0012">Acyltransferase</keyword>
<dbReference type="InterPro" id="IPR004255">
    <property type="entry name" value="O-acyltransferase_WSD1_N"/>
</dbReference>
<dbReference type="KEGG" id="nnu:104608206"/>
<dbReference type="GO" id="GO:0005789">
    <property type="term" value="C:endoplasmic reticulum membrane"/>
    <property type="evidence" value="ECO:0007669"/>
    <property type="project" value="UniProtKB-SubCell"/>
</dbReference>
<dbReference type="InterPro" id="IPR045034">
    <property type="entry name" value="O-acyltransferase_WSD1-like"/>
</dbReference>
<comment type="pathway">
    <text evidence="4">Lipid metabolism.</text>
</comment>